<dbReference type="Gene3D" id="3.40.50.150">
    <property type="entry name" value="Vaccinia Virus protein VP39"/>
    <property type="match status" value="1"/>
</dbReference>
<gene>
    <name evidence="5" type="ORF">CEY02_18170</name>
</gene>
<dbReference type="InterPro" id="IPR029063">
    <property type="entry name" value="SAM-dependent_MTases_sf"/>
</dbReference>
<evidence type="ECO:0000313" key="6">
    <source>
        <dbReference type="Proteomes" id="UP000228754"/>
    </source>
</evidence>
<dbReference type="Pfam" id="PF08242">
    <property type="entry name" value="Methyltransf_12"/>
    <property type="match status" value="1"/>
</dbReference>
<evidence type="ECO:0000313" key="5">
    <source>
        <dbReference type="EMBL" id="PCK18785.1"/>
    </source>
</evidence>
<keyword evidence="1 5" id="KW-0489">Methyltransferase</keyword>
<dbReference type="OrthoDB" id="213472at2"/>
<reference evidence="5 6" key="1">
    <citation type="submission" date="2017-06" db="EMBL/GenBank/DDBJ databases">
        <title>Draft Genome Sequence of Bacillus sp Strain 36R Isolated from saline sediment at Atanasia, Sonora, Mexico.</title>
        <authorList>
            <person name="Sanchez Diaz R."/>
            <person name="Quiroz Macias M.E."/>
            <person name="Ibarra Gamez J.C."/>
            <person name="Enciso Ibarra J."/>
            <person name="Gomez Gil B."/>
            <person name="Galaviz Silva L."/>
        </authorList>
    </citation>
    <scope>NUCLEOTIDE SEQUENCE [LARGE SCALE GENOMIC DNA]</scope>
    <source>
        <strain evidence="5 6">36R_ATNSAL</strain>
    </source>
</reference>
<name>A0A2A5IN90_BACPU</name>
<organism evidence="5 6">
    <name type="scientific">Bacillus pumilus</name>
    <name type="common">Bacillus mesentericus</name>
    <dbReference type="NCBI Taxonomy" id="1408"/>
    <lineage>
        <taxon>Bacteria</taxon>
        <taxon>Bacillati</taxon>
        <taxon>Bacillota</taxon>
        <taxon>Bacilli</taxon>
        <taxon>Bacillales</taxon>
        <taxon>Bacillaceae</taxon>
        <taxon>Bacillus</taxon>
    </lineage>
</organism>
<sequence>MNVNQYWHDPVAESYAATIAHKVPGYHLLHELTVDVLETEVKGAASRILTVGAGGGEEIIHMLQRKEDWHVTGVDPSQPMLDRAKSRVAELHMQERVTWHETALDKVSAETVYDAAVSLLVLHFVKDRLPFLQEIARRLQPGAPFVMASIQGDMESHAFQEELHMLSLFMQRQGLEKEVFTSFKERLGDTTHPVPEKEIRGHLIEAGFEDIRPYFQAGMIKGLVCRRGRRKADER</sequence>
<keyword evidence="3" id="KW-0949">S-adenosyl-L-methionine</keyword>
<evidence type="ECO:0000259" key="4">
    <source>
        <dbReference type="Pfam" id="PF08242"/>
    </source>
</evidence>
<dbReference type="PANTHER" id="PTHR43464">
    <property type="entry name" value="METHYLTRANSFERASE"/>
    <property type="match status" value="1"/>
</dbReference>
<comment type="caution">
    <text evidence="5">The sequence shown here is derived from an EMBL/GenBank/DDBJ whole genome shotgun (WGS) entry which is preliminary data.</text>
</comment>
<evidence type="ECO:0000256" key="3">
    <source>
        <dbReference type="ARBA" id="ARBA00022691"/>
    </source>
</evidence>
<dbReference type="EMBL" id="NKHG01000115">
    <property type="protein sequence ID" value="PCK18785.1"/>
    <property type="molecule type" value="Genomic_DNA"/>
</dbReference>
<feature type="domain" description="Methyltransferase type 12" evidence="4">
    <location>
        <begin position="49"/>
        <end position="144"/>
    </location>
</feature>
<dbReference type="AlphaFoldDB" id="A0A2A5IN90"/>
<accession>A0A2A5IN90</accession>
<proteinExistence type="predicted"/>
<dbReference type="SUPFAM" id="SSF53335">
    <property type="entry name" value="S-adenosyl-L-methionine-dependent methyltransferases"/>
    <property type="match status" value="1"/>
</dbReference>
<keyword evidence="2 5" id="KW-0808">Transferase</keyword>
<dbReference type="Proteomes" id="UP000228754">
    <property type="component" value="Unassembled WGS sequence"/>
</dbReference>
<evidence type="ECO:0000256" key="2">
    <source>
        <dbReference type="ARBA" id="ARBA00022679"/>
    </source>
</evidence>
<dbReference type="InterPro" id="IPR013217">
    <property type="entry name" value="Methyltransf_12"/>
</dbReference>
<dbReference type="GO" id="GO:0008168">
    <property type="term" value="F:methyltransferase activity"/>
    <property type="evidence" value="ECO:0007669"/>
    <property type="project" value="UniProtKB-KW"/>
</dbReference>
<protein>
    <submittedName>
        <fullName evidence="5">SAM-dependent methyltransferase</fullName>
    </submittedName>
</protein>
<evidence type="ECO:0000256" key="1">
    <source>
        <dbReference type="ARBA" id="ARBA00022603"/>
    </source>
</evidence>
<dbReference type="PANTHER" id="PTHR43464:SF19">
    <property type="entry name" value="UBIQUINONE BIOSYNTHESIS O-METHYLTRANSFERASE, MITOCHONDRIAL"/>
    <property type="match status" value="1"/>
</dbReference>
<dbReference type="CDD" id="cd02440">
    <property type="entry name" value="AdoMet_MTases"/>
    <property type="match status" value="1"/>
</dbReference>
<dbReference type="GO" id="GO:0032259">
    <property type="term" value="P:methylation"/>
    <property type="evidence" value="ECO:0007669"/>
    <property type="project" value="UniProtKB-KW"/>
</dbReference>